<organism evidence="2 3">
    <name type="scientific">Astrephomene gubernaculifera</name>
    <dbReference type="NCBI Taxonomy" id="47775"/>
    <lineage>
        <taxon>Eukaryota</taxon>
        <taxon>Viridiplantae</taxon>
        <taxon>Chlorophyta</taxon>
        <taxon>core chlorophytes</taxon>
        <taxon>Chlorophyceae</taxon>
        <taxon>CS clade</taxon>
        <taxon>Chlamydomonadales</taxon>
        <taxon>Astrephomenaceae</taxon>
        <taxon>Astrephomene</taxon>
    </lineage>
</organism>
<keyword evidence="3" id="KW-1185">Reference proteome</keyword>
<reference evidence="2 3" key="1">
    <citation type="journal article" date="2021" name="Sci. Rep.">
        <title>Genome sequencing of the multicellular alga Astrephomene provides insights into convergent evolution of germ-soma differentiation.</title>
        <authorList>
            <person name="Yamashita S."/>
            <person name="Yamamoto K."/>
            <person name="Matsuzaki R."/>
            <person name="Suzuki S."/>
            <person name="Yamaguchi H."/>
            <person name="Hirooka S."/>
            <person name="Minakuchi Y."/>
            <person name="Miyagishima S."/>
            <person name="Kawachi M."/>
            <person name="Toyoda A."/>
            <person name="Nozaki H."/>
        </authorList>
    </citation>
    <scope>NUCLEOTIDE SEQUENCE [LARGE SCALE GENOMIC DNA]</scope>
    <source>
        <strain evidence="2 3">NIES-4017</strain>
    </source>
</reference>
<proteinExistence type="predicted"/>
<comment type="caution">
    <text evidence="2">The sequence shown here is derived from an EMBL/GenBank/DDBJ whole genome shotgun (WGS) entry which is preliminary data.</text>
</comment>
<evidence type="ECO:0000313" key="2">
    <source>
        <dbReference type="EMBL" id="GFR42917.1"/>
    </source>
</evidence>
<feature type="non-terminal residue" evidence="2">
    <location>
        <position position="194"/>
    </location>
</feature>
<feature type="compositionally biased region" description="Basic and acidic residues" evidence="1">
    <location>
        <begin position="137"/>
        <end position="147"/>
    </location>
</feature>
<feature type="compositionally biased region" description="Low complexity" evidence="1">
    <location>
        <begin position="72"/>
        <end position="85"/>
    </location>
</feature>
<dbReference type="EMBL" id="BMAR01000004">
    <property type="protein sequence ID" value="GFR42917.1"/>
    <property type="molecule type" value="Genomic_DNA"/>
</dbReference>
<feature type="compositionally biased region" description="Low complexity" evidence="1">
    <location>
        <begin position="102"/>
        <end position="113"/>
    </location>
</feature>
<accession>A0AAD3DLE7</accession>
<name>A0AAD3DLE7_9CHLO</name>
<evidence type="ECO:0000256" key="1">
    <source>
        <dbReference type="SAM" id="MobiDB-lite"/>
    </source>
</evidence>
<dbReference type="AlphaFoldDB" id="A0AAD3DLE7"/>
<feature type="compositionally biased region" description="Gly residues" evidence="1">
    <location>
        <begin position="86"/>
        <end position="101"/>
    </location>
</feature>
<feature type="compositionally biased region" description="Gly residues" evidence="1">
    <location>
        <begin position="23"/>
        <end position="48"/>
    </location>
</feature>
<protein>
    <submittedName>
        <fullName evidence="2">Uncharacterized protein</fullName>
    </submittedName>
</protein>
<gene>
    <name evidence="2" type="ORF">Agub_g3917</name>
</gene>
<sequence>MSNTMGESTRARLAGVIRSVNAGGAGGGGDRAPGNYVGGYAGGLGGTWGKAPTNRGVDPRAADGGGGGGGPARPASAGRQRPASATGGGGGGGVAPFGSPGGPAAPYSSLLGSPGAGALAGGVRERIRPASSGAKNAWDELPRRELPRSPPFGTTTKQIKPASATLAGGRTTKPLAGIALDLKSPGLGHIEATA</sequence>
<evidence type="ECO:0000313" key="3">
    <source>
        <dbReference type="Proteomes" id="UP001054857"/>
    </source>
</evidence>
<dbReference type="Proteomes" id="UP001054857">
    <property type="component" value="Unassembled WGS sequence"/>
</dbReference>
<feature type="region of interest" description="Disordered" evidence="1">
    <location>
        <begin position="20"/>
        <end position="170"/>
    </location>
</feature>